<dbReference type="PANTHER" id="PTHR10724">
    <property type="entry name" value="30S RIBOSOMAL PROTEIN S1"/>
    <property type="match status" value="1"/>
</dbReference>
<proteinExistence type="inferred from homology"/>
<dbReference type="SUPFAM" id="SSF50249">
    <property type="entry name" value="Nucleic acid-binding proteins"/>
    <property type="match status" value="1"/>
</dbReference>
<protein>
    <submittedName>
        <fullName evidence="5">S1 RNA-binding domain-containing protein</fullName>
    </submittedName>
</protein>
<dbReference type="Proteomes" id="UP000510930">
    <property type="component" value="Chromosome"/>
</dbReference>
<dbReference type="PROSITE" id="PS50126">
    <property type="entry name" value="S1"/>
    <property type="match status" value="1"/>
</dbReference>
<dbReference type="InterPro" id="IPR050437">
    <property type="entry name" value="Ribos_protein_bS1-like"/>
</dbReference>
<dbReference type="PANTHER" id="PTHR10724:SF7">
    <property type="entry name" value="SMALL RIBOSOMAL SUBUNIT PROTEIN BS1C"/>
    <property type="match status" value="1"/>
</dbReference>
<dbReference type="EMBL" id="CP041245">
    <property type="protein sequence ID" value="QLK14032.1"/>
    <property type="molecule type" value="Genomic_DNA"/>
</dbReference>
<dbReference type="GO" id="GO:0003729">
    <property type="term" value="F:mRNA binding"/>
    <property type="evidence" value="ECO:0007669"/>
    <property type="project" value="TreeGrafter"/>
</dbReference>
<dbReference type="GO" id="GO:0005840">
    <property type="term" value="C:ribosome"/>
    <property type="evidence" value="ECO:0007669"/>
    <property type="project" value="UniProtKB-KW"/>
</dbReference>
<dbReference type="Gene3D" id="2.40.50.140">
    <property type="entry name" value="Nucleic acid-binding proteins"/>
    <property type="match status" value="1"/>
</dbReference>
<dbReference type="InterPro" id="IPR003029">
    <property type="entry name" value="S1_domain"/>
</dbReference>
<dbReference type="RefSeq" id="WP_020915777.1">
    <property type="nucleotide sequence ID" value="NZ_CP012411.1"/>
</dbReference>
<accession>A0AAE7G438</accession>
<dbReference type="GO" id="GO:1990904">
    <property type="term" value="C:ribonucleoprotein complex"/>
    <property type="evidence" value="ECO:0007669"/>
    <property type="project" value="UniProtKB-KW"/>
</dbReference>
<name>A0AAE7G438_CARRU</name>
<evidence type="ECO:0000256" key="1">
    <source>
        <dbReference type="ARBA" id="ARBA00006767"/>
    </source>
</evidence>
<evidence type="ECO:0000259" key="4">
    <source>
        <dbReference type="PROSITE" id="PS50126"/>
    </source>
</evidence>
<organism evidence="5 6">
    <name type="scientific">Carsonella ruddii</name>
    <dbReference type="NCBI Taxonomy" id="114186"/>
    <lineage>
        <taxon>Bacteria</taxon>
        <taxon>Pseudomonadati</taxon>
        <taxon>Pseudomonadota</taxon>
        <taxon>Gammaproteobacteria</taxon>
        <taxon>Oceanospirillales</taxon>
        <taxon>Halomonadaceae</taxon>
        <taxon>Zymobacter group</taxon>
        <taxon>Candidatus Carsonella</taxon>
    </lineage>
</organism>
<dbReference type="GO" id="GO:0006412">
    <property type="term" value="P:translation"/>
    <property type="evidence" value="ECO:0007669"/>
    <property type="project" value="TreeGrafter"/>
</dbReference>
<feature type="domain" description="S1 motif" evidence="4">
    <location>
        <begin position="129"/>
        <end position="195"/>
    </location>
</feature>
<evidence type="ECO:0000256" key="2">
    <source>
        <dbReference type="ARBA" id="ARBA00022980"/>
    </source>
</evidence>
<sequence>MFINNTYIKSNFLSFFDNFIITSFIKTILINKTLKNQKKIITIFKKKKKIIKNYFFGFLFKKIKFGYFINETKFIFLPNNLIDTRKINFPKKILFFEIILKKIQIENNFFATRKFNFKKKKKINRVKIGKKYLGIIKNVINYGIFINIGEFDGLLHISDIPFIKNIYKNFYIKNFLIVKIIKFDRKLKKVSLNLKKNYKKNFEKFLFNEKIRCFIKNFSFKKIICYNNISKKYVIFCKLNEFKKKDIINAYFLKKTEKQIYLSMNFTVKKNNFKYSLLIKKYKFKNYCLLSYKKNNILYKKSLKKLKTNKIEFYKYYLINIINNEFNKIININNNCYLKQNNFYIKIKNKLKKKINIYNLKYIKNKIYFFFRIY</sequence>
<gene>
    <name evidence="5" type="ORF">FK493_00320</name>
</gene>
<evidence type="ECO:0000313" key="5">
    <source>
        <dbReference type="EMBL" id="QLK14032.1"/>
    </source>
</evidence>
<comment type="similarity">
    <text evidence="1">Belongs to the bacterial ribosomal protein bS1 family.</text>
</comment>
<dbReference type="Pfam" id="PF00575">
    <property type="entry name" value="S1"/>
    <property type="match status" value="1"/>
</dbReference>
<keyword evidence="3" id="KW-0687">Ribonucleoprotein</keyword>
<keyword evidence="2" id="KW-0689">Ribosomal protein</keyword>
<dbReference type="SMART" id="SM00316">
    <property type="entry name" value="S1"/>
    <property type="match status" value="1"/>
</dbReference>
<evidence type="ECO:0000256" key="3">
    <source>
        <dbReference type="ARBA" id="ARBA00023274"/>
    </source>
</evidence>
<evidence type="ECO:0000313" key="6">
    <source>
        <dbReference type="Proteomes" id="UP000510930"/>
    </source>
</evidence>
<dbReference type="InterPro" id="IPR012340">
    <property type="entry name" value="NA-bd_OB-fold"/>
</dbReference>
<dbReference type="AlphaFoldDB" id="A0AAE7G438"/>
<reference evidence="5 6" key="1">
    <citation type="submission" date="2019-06" db="EMBL/GenBank/DDBJ databases">
        <authorList>
            <person name="Petrone J.R."/>
            <person name="Munoz-Beristain A."/>
            <person name="Russell J.T."/>
            <person name="Rios-Glusberger P."/>
            <person name="Triplett E.W."/>
        </authorList>
    </citation>
    <scope>NUCLEOTIDE SEQUENCE [LARGE SCALE GENOMIC DNA]</scope>
    <source>
        <strain evidence="5">JRPAMB4</strain>
    </source>
</reference>
<dbReference type="GO" id="GO:0003735">
    <property type="term" value="F:structural constituent of ribosome"/>
    <property type="evidence" value="ECO:0007669"/>
    <property type="project" value="TreeGrafter"/>
</dbReference>